<dbReference type="EMBL" id="OC869574">
    <property type="protein sequence ID" value="CAD7634626.1"/>
    <property type="molecule type" value="Genomic_DNA"/>
</dbReference>
<evidence type="ECO:0000259" key="5">
    <source>
        <dbReference type="Pfam" id="PF04841"/>
    </source>
</evidence>
<keyword evidence="7" id="KW-1185">Reference proteome</keyword>
<dbReference type="GO" id="GO:0033263">
    <property type="term" value="C:CORVET complex"/>
    <property type="evidence" value="ECO:0007669"/>
    <property type="project" value="UniProtKB-UniRule"/>
</dbReference>
<dbReference type="InterPro" id="IPR006925">
    <property type="entry name" value="Vps16_C"/>
</dbReference>
<evidence type="ECO:0000256" key="2">
    <source>
        <dbReference type="ARBA" id="ARBA00017947"/>
    </source>
</evidence>
<dbReference type="InterPro" id="IPR006926">
    <property type="entry name" value="Vps16_N"/>
</dbReference>
<dbReference type="PANTHER" id="PTHR12811:SF0">
    <property type="entry name" value="VACUOLAR PROTEIN SORTING-ASSOCIATED PROTEIN 16 HOMOLOG"/>
    <property type="match status" value="1"/>
</dbReference>
<dbReference type="Pfam" id="PF04841">
    <property type="entry name" value="Vps16_N"/>
    <property type="match status" value="1"/>
</dbReference>
<organism evidence="6">
    <name type="scientific">Medioppia subpectinata</name>
    <dbReference type="NCBI Taxonomy" id="1979941"/>
    <lineage>
        <taxon>Eukaryota</taxon>
        <taxon>Metazoa</taxon>
        <taxon>Ecdysozoa</taxon>
        <taxon>Arthropoda</taxon>
        <taxon>Chelicerata</taxon>
        <taxon>Arachnida</taxon>
        <taxon>Acari</taxon>
        <taxon>Acariformes</taxon>
        <taxon>Sarcoptiformes</taxon>
        <taxon>Oribatida</taxon>
        <taxon>Brachypylina</taxon>
        <taxon>Oppioidea</taxon>
        <taxon>Oppiidae</taxon>
        <taxon>Medioppia</taxon>
    </lineage>
</organism>
<comment type="similarity">
    <text evidence="1 3">Belongs to the VPS16 family.</text>
</comment>
<name>A0A7R9Q704_9ACAR</name>
<evidence type="ECO:0000259" key="4">
    <source>
        <dbReference type="Pfam" id="PF04840"/>
    </source>
</evidence>
<dbReference type="GO" id="GO:0003779">
    <property type="term" value="F:actin binding"/>
    <property type="evidence" value="ECO:0007669"/>
    <property type="project" value="TreeGrafter"/>
</dbReference>
<proteinExistence type="inferred from homology"/>
<feature type="domain" description="Vps16 N-terminal" evidence="5">
    <location>
        <begin position="8"/>
        <end position="422"/>
    </location>
</feature>
<keyword evidence="3" id="KW-0813">Transport</keyword>
<protein>
    <recommendedName>
        <fullName evidence="2 3">Vacuolar protein sorting-associated protein 16 homolog</fullName>
    </recommendedName>
</protein>
<dbReference type="AlphaFoldDB" id="A0A7R9Q704"/>
<evidence type="ECO:0000256" key="1">
    <source>
        <dbReference type="ARBA" id="ARBA00009250"/>
    </source>
</evidence>
<feature type="domain" description="Vps16 C-terminal" evidence="4">
    <location>
        <begin position="526"/>
        <end position="584"/>
    </location>
</feature>
<evidence type="ECO:0000313" key="7">
    <source>
        <dbReference type="Proteomes" id="UP000759131"/>
    </source>
</evidence>
<feature type="domain" description="Vps16 C-terminal" evidence="4">
    <location>
        <begin position="596"/>
        <end position="864"/>
    </location>
</feature>
<dbReference type="GO" id="GO:0042144">
    <property type="term" value="P:vacuole fusion, non-autophagic"/>
    <property type="evidence" value="ECO:0007669"/>
    <property type="project" value="TreeGrafter"/>
</dbReference>
<keyword evidence="3" id="KW-0653">Protein transport</keyword>
<keyword evidence="3" id="KW-0472">Membrane</keyword>
<dbReference type="Gene3D" id="1.10.150.780">
    <property type="entry name" value="Vps16, C-terminal region"/>
    <property type="match status" value="1"/>
</dbReference>
<comment type="subcellular location">
    <subcellularLocation>
        <location evidence="3">Late endosome membrane</location>
        <topology evidence="3">Peripheral membrane protein</topology>
        <orientation evidence="3">Cytoplasmic side</orientation>
    </subcellularLocation>
    <subcellularLocation>
        <location evidence="3">Lysosome membrane</location>
        <topology evidence="3">Peripheral membrane protein</topology>
        <orientation evidence="3">Cytoplasmic side</orientation>
    </subcellularLocation>
    <text evidence="3">Cytoplasmic, peripheral membrane protein associated with late endosomes/lysosomes.</text>
</comment>
<dbReference type="GO" id="GO:0005765">
    <property type="term" value="C:lysosomal membrane"/>
    <property type="evidence" value="ECO:0007669"/>
    <property type="project" value="UniProtKB-SubCell"/>
</dbReference>
<reference evidence="6" key="1">
    <citation type="submission" date="2020-11" db="EMBL/GenBank/DDBJ databases">
        <authorList>
            <person name="Tran Van P."/>
        </authorList>
    </citation>
    <scope>NUCLEOTIDE SEQUENCE</scope>
</reference>
<dbReference type="InterPro" id="IPR016534">
    <property type="entry name" value="VPS16"/>
</dbReference>
<dbReference type="GO" id="GO:0031902">
    <property type="term" value="C:late endosome membrane"/>
    <property type="evidence" value="ECO:0007669"/>
    <property type="project" value="UniProtKB-SubCell"/>
</dbReference>
<dbReference type="EMBL" id="CAJPIZ010014999">
    <property type="protein sequence ID" value="CAG2115056.1"/>
    <property type="molecule type" value="Genomic_DNA"/>
</dbReference>
<dbReference type="InterPro" id="IPR038132">
    <property type="entry name" value="Vps16_C_sf"/>
</dbReference>
<dbReference type="OrthoDB" id="1792at2759"/>
<dbReference type="Pfam" id="PF04840">
    <property type="entry name" value="Vps16_C"/>
    <property type="match status" value="2"/>
</dbReference>
<dbReference type="GO" id="GO:0006886">
    <property type="term" value="P:intracellular protein transport"/>
    <property type="evidence" value="ECO:0007669"/>
    <property type="project" value="InterPro"/>
</dbReference>
<dbReference type="SUPFAM" id="SSF50978">
    <property type="entry name" value="WD40 repeat-like"/>
    <property type="match status" value="1"/>
</dbReference>
<comment type="function">
    <text evidence="3">Plays a role in vesicle-mediated protein trafficking to lysosomal compartments including the endocytic membrane transport and autophagic pathways. Believed to act as a core component of the putative HOPS and CORVET endosomal tethering complexes.</text>
</comment>
<dbReference type="GO" id="GO:0030897">
    <property type="term" value="C:HOPS complex"/>
    <property type="evidence" value="ECO:0007669"/>
    <property type="project" value="UniProtKB-UniRule"/>
</dbReference>
<sequence length="869" mass="99833">MQTMALFTSDWNPLGKDIYYRKFELNSMFWTNDVDLKDFIITSAPFGGPIALIERKNWSRLGTNGNTSLKPNQFNIFIFSSLGSIISTIKWKGNELSLISWSNREDLLCIQDDGIVSVYDIYANLQNTFTLDQEIRDTKVLECKTFNGIHGTGIAVLTTSHRFFILNNISDPKIRRLAEVPGLTKSPQCWTIVASNSETIVLVAKDNELYSLNANAQSCQLITPAISAPFTAITEMSVSYDSSHISLLTDSGSLWMGRADNDLTHKYCEFDTKAKARPQQLLWCGNSAVVGLWKNILLVVGPDKDWLNYVVDQPVHMVEEIDGIRIIGNYMQEFLHKVSPVVVDIFGIGSIAPGALLLEANKEFQRHSHRADEYIRMIQERKEMETSVQQCIRAAGHEYGISTQKMLMRAASFGKCFVPHMESKPFVQMCQTLRILNAIRHHSIGIPLSWNQLEVLTVEVLIDRLILRRHFCLALRIASYLKMSEEKGAARVLGNWALLKVKQRVSDDERTARDIFNKLGYSSGVPYSEIADKAIDNGRTQLAIKLLDHELRSSQQVPLLLKLKQHRLALQRAIESGDTNLVHTRLSDRVFSLPQRAIESGDTNLVHTVIIRLREALSAGEFLMTIRDYPIAYSLYQKYCREEETEKLTDLYYQEDDFASEANSWLSRSLTSNNVTQKQSYLQSAYDSFKKSRNEFNASMIDENIRLNKYQIKLEEKFHRKYLSLSLHQTMKQLIIDKEYKLSEELKKEFKVGDRRYWWLKMTILAETAEFLELEKFSKIKKSPIGYEPFVDICLEHRNRYEAQKYLLKINEENKIKYYVKCGLLEDAAKFAFEAKDVEALDYVSSRCGPTNRLLADKITTMKNQLRLK</sequence>
<dbReference type="PIRSF" id="PIRSF007949">
    <property type="entry name" value="VPS16"/>
    <property type="match status" value="1"/>
</dbReference>
<dbReference type="Proteomes" id="UP000759131">
    <property type="component" value="Unassembled WGS sequence"/>
</dbReference>
<gene>
    <name evidence="6" type="ORF">OSB1V03_LOCUS15022</name>
</gene>
<evidence type="ECO:0000256" key="3">
    <source>
        <dbReference type="PIRNR" id="PIRNR007949"/>
    </source>
</evidence>
<dbReference type="PANTHER" id="PTHR12811">
    <property type="entry name" value="VACUOLAR PROTEIN SORTING VPS16"/>
    <property type="match status" value="1"/>
</dbReference>
<keyword evidence="3" id="KW-0967">Endosome</keyword>
<dbReference type="GO" id="GO:0016197">
    <property type="term" value="P:endosomal transport"/>
    <property type="evidence" value="ECO:0007669"/>
    <property type="project" value="TreeGrafter"/>
</dbReference>
<keyword evidence="3" id="KW-0458">Lysosome</keyword>
<evidence type="ECO:0000313" key="6">
    <source>
        <dbReference type="EMBL" id="CAD7634626.1"/>
    </source>
</evidence>
<accession>A0A7R9Q704</accession>
<dbReference type="InterPro" id="IPR036322">
    <property type="entry name" value="WD40_repeat_dom_sf"/>
</dbReference>